<reference evidence="5" key="2">
    <citation type="submission" date="2012-11" db="EMBL/GenBank/DDBJ databases">
        <authorList>
            <person name="Kuo A."/>
            <person name="Curtis B.A."/>
            <person name="Tanifuji G."/>
            <person name="Burki F."/>
            <person name="Gruber A."/>
            <person name="Irimia M."/>
            <person name="Maruyama S."/>
            <person name="Arias M.C."/>
            <person name="Ball S.G."/>
            <person name="Gile G.H."/>
            <person name="Hirakawa Y."/>
            <person name="Hopkins J.F."/>
            <person name="Rensing S.A."/>
            <person name="Schmutz J."/>
            <person name="Symeonidi A."/>
            <person name="Elias M."/>
            <person name="Eveleigh R.J."/>
            <person name="Herman E.K."/>
            <person name="Klute M.J."/>
            <person name="Nakayama T."/>
            <person name="Obornik M."/>
            <person name="Reyes-Prieto A."/>
            <person name="Armbrust E.V."/>
            <person name="Aves S.J."/>
            <person name="Beiko R.G."/>
            <person name="Coutinho P."/>
            <person name="Dacks J.B."/>
            <person name="Durnford D.G."/>
            <person name="Fast N.M."/>
            <person name="Green B.R."/>
            <person name="Grisdale C."/>
            <person name="Hempe F."/>
            <person name="Henrissat B."/>
            <person name="Hoppner M.P."/>
            <person name="Ishida K.-I."/>
            <person name="Kim E."/>
            <person name="Koreny L."/>
            <person name="Kroth P.G."/>
            <person name="Liu Y."/>
            <person name="Malik S.-B."/>
            <person name="Maier U.G."/>
            <person name="McRose D."/>
            <person name="Mock T."/>
            <person name="Neilson J.A."/>
            <person name="Onodera N.T."/>
            <person name="Poole A.M."/>
            <person name="Pritham E.J."/>
            <person name="Richards T.A."/>
            <person name="Rocap G."/>
            <person name="Roy S.W."/>
            <person name="Sarai C."/>
            <person name="Schaack S."/>
            <person name="Shirato S."/>
            <person name="Slamovits C.H."/>
            <person name="Spencer D.F."/>
            <person name="Suzuki S."/>
            <person name="Worden A.Z."/>
            <person name="Zauner S."/>
            <person name="Barry K."/>
            <person name="Bell C."/>
            <person name="Bharti A.K."/>
            <person name="Crow J.A."/>
            <person name="Grimwood J."/>
            <person name="Kramer R."/>
            <person name="Lindquist E."/>
            <person name="Lucas S."/>
            <person name="Salamov A."/>
            <person name="McFadden G.I."/>
            <person name="Lane C.E."/>
            <person name="Keeling P.J."/>
            <person name="Gray M.W."/>
            <person name="Grigoriev I.V."/>
            <person name="Archibald J.M."/>
        </authorList>
    </citation>
    <scope>NUCLEOTIDE SEQUENCE</scope>
    <source>
        <strain evidence="5">CCMP2712</strain>
    </source>
</reference>
<evidence type="ECO:0008006" key="6">
    <source>
        <dbReference type="Google" id="ProtNLM"/>
    </source>
</evidence>
<dbReference type="HOGENOM" id="CLU_678730_0_0_1"/>
<sequence length="406" mass="45676">MQPASLFASQDVKYSSASRDRHDANKTSLPERENTSTLFKQQVKRRVENLKWITPDHVFIDSSKTISALLGERLKLKEEEANGKEGNLLSPLLPSSATVKDALVLLNTHEEVVLVLNEAGKKEDEEAGRREIGVSRKELLFYLLGQSASKREELLSRPLRQVVEVNLFAERKSPPPRLSTNSRVYEAIEELLLSNDDYVRIMDVSRNLPQTISSLDILRFIFRDPPANQELSVYRLILSAVASSLTHTLSLSSLSSLIASSPQRIQARALELTAEEQQRVPRIFYFMLTISFFLFLIGTGAGAWLIGCQGVWRDVAECQGDAKLILSIICLACLALSWILIFVYLLVYVGRRSPSVLLSSRSPGAVAQGRREEEIRYDYPPKSKFSIINERPAETAQEQPRFRTGI</sequence>
<evidence type="ECO:0000256" key="1">
    <source>
        <dbReference type="SAM" id="MobiDB-lite"/>
    </source>
</evidence>
<reference evidence="4" key="3">
    <citation type="submission" date="2015-06" db="UniProtKB">
        <authorList>
            <consortium name="EnsemblProtists"/>
        </authorList>
    </citation>
    <scope>IDENTIFICATION</scope>
</reference>
<proteinExistence type="predicted"/>
<keyword evidence="2" id="KW-0472">Membrane</keyword>
<evidence type="ECO:0000256" key="2">
    <source>
        <dbReference type="SAM" id="Phobius"/>
    </source>
</evidence>
<evidence type="ECO:0000313" key="4">
    <source>
        <dbReference type="EnsemblProtists" id="EKX42027"/>
    </source>
</evidence>
<keyword evidence="5" id="KW-1185">Reference proteome</keyword>
<dbReference type="GeneID" id="17298700"/>
<evidence type="ECO:0000313" key="3">
    <source>
        <dbReference type="EMBL" id="EKX42027.1"/>
    </source>
</evidence>
<feature type="transmembrane region" description="Helical" evidence="2">
    <location>
        <begin position="324"/>
        <end position="349"/>
    </location>
</feature>
<feature type="region of interest" description="Disordered" evidence="1">
    <location>
        <begin position="1"/>
        <end position="35"/>
    </location>
</feature>
<dbReference type="Proteomes" id="UP000011087">
    <property type="component" value="Unassembled WGS sequence"/>
</dbReference>
<feature type="transmembrane region" description="Helical" evidence="2">
    <location>
        <begin position="283"/>
        <end position="312"/>
    </location>
</feature>
<dbReference type="AlphaFoldDB" id="L1J126"/>
<dbReference type="RefSeq" id="XP_005829007.1">
    <property type="nucleotide sequence ID" value="XM_005828950.1"/>
</dbReference>
<protein>
    <recommendedName>
        <fullName evidence="6">Transmembrane protein</fullName>
    </recommendedName>
</protein>
<feature type="compositionally biased region" description="Basic and acidic residues" evidence="1">
    <location>
        <begin position="18"/>
        <end position="34"/>
    </location>
</feature>
<accession>L1J126</accession>
<dbReference type="KEGG" id="gtt:GUITHDRAFT_141501"/>
<gene>
    <name evidence="3" type="ORF">GUITHDRAFT_141501</name>
</gene>
<keyword evidence="2" id="KW-1133">Transmembrane helix</keyword>
<reference evidence="3 5" key="1">
    <citation type="journal article" date="2012" name="Nature">
        <title>Algal genomes reveal evolutionary mosaicism and the fate of nucleomorphs.</title>
        <authorList>
            <consortium name="DOE Joint Genome Institute"/>
            <person name="Curtis B.A."/>
            <person name="Tanifuji G."/>
            <person name="Burki F."/>
            <person name="Gruber A."/>
            <person name="Irimia M."/>
            <person name="Maruyama S."/>
            <person name="Arias M.C."/>
            <person name="Ball S.G."/>
            <person name="Gile G.H."/>
            <person name="Hirakawa Y."/>
            <person name="Hopkins J.F."/>
            <person name="Kuo A."/>
            <person name="Rensing S.A."/>
            <person name="Schmutz J."/>
            <person name="Symeonidi A."/>
            <person name="Elias M."/>
            <person name="Eveleigh R.J."/>
            <person name="Herman E.K."/>
            <person name="Klute M.J."/>
            <person name="Nakayama T."/>
            <person name="Obornik M."/>
            <person name="Reyes-Prieto A."/>
            <person name="Armbrust E.V."/>
            <person name="Aves S.J."/>
            <person name="Beiko R.G."/>
            <person name="Coutinho P."/>
            <person name="Dacks J.B."/>
            <person name="Durnford D.G."/>
            <person name="Fast N.M."/>
            <person name="Green B.R."/>
            <person name="Grisdale C.J."/>
            <person name="Hempel F."/>
            <person name="Henrissat B."/>
            <person name="Hoppner M.P."/>
            <person name="Ishida K."/>
            <person name="Kim E."/>
            <person name="Koreny L."/>
            <person name="Kroth P.G."/>
            <person name="Liu Y."/>
            <person name="Malik S.B."/>
            <person name="Maier U.G."/>
            <person name="McRose D."/>
            <person name="Mock T."/>
            <person name="Neilson J.A."/>
            <person name="Onodera N.T."/>
            <person name="Poole A.M."/>
            <person name="Pritham E.J."/>
            <person name="Richards T.A."/>
            <person name="Rocap G."/>
            <person name="Roy S.W."/>
            <person name="Sarai C."/>
            <person name="Schaack S."/>
            <person name="Shirato S."/>
            <person name="Slamovits C.H."/>
            <person name="Spencer D.F."/>
            <person name="Suzuki S."/>
            <person name="Worden A.Z."/>
            <person name="Zauner S."/>
            <person name="Barry K."/>
            <person name="Bell C."/>
            <person name="Bharti A.K."/>
            <person name="Crow J.A."/>
            <person name="Grimwood J."/>
            <person name="Kramer R."/>
            <person name="Lindquist E."/>
            <person name="Lucas S."/>
            <person name="Salamov A."/>
            <person name="McFadden G.I."/>
            <person name="Lane C.E."/>
            <person name="Keeling P.J."/>
            <person name="Gray M.W."/>
            <person name="Grigoriev I.V."/>
            <person name="Archibald J.M."/>
        </authorList>
    </citation>
    <scope>NUCLEOTIDE SEQUENCE</scope>
    <source>
        <strain evidence="3 5">CCMP2712</strain>
    </source>
</reference>
<dbReference type="EMBL" id="JH993019">
    <property type="protein sequence ID" value="EKX42027.1"/>
    <property type="molecule type" value="Genomic_DNA"/>
</dbReference>
<name>L1J126_GUITC</name>
<evidence type="ECO:0000313" key="5">
    <source>
        <dbReference type="Proteomes" id="UP000011087"/>
    </source>
</evidence>
<organism evidence="3">
    <name type="scientific">Guillardia theta (strain CCMP2712)</name>
    <name type="common">Cryptophyte</name>
    <dbReference type="NCBI Taxonomy" id="905079"/>
    <lineage>
        <taxon>Eukaryota</taxon>
        <taxon>Cryptophyceae</taxon>
        <taxon>Pyrenomonadales</taxon>
        <taxon>Geminigeraceae</taxon>
        <taxon>Guillardia</taxon>
    </lineage>
</organism>
<keyword evidence="2" id="KW-0812">Transmembrane</keyword>
<dbReference type="EnsemblProtists" id="EKX42027">
    <property type="protein sequence ID" value="EKX42027"/>
    <property type="gene ID" value="GUITHDRAFT_141501"/>
</dbReference>
<dbReference type="PaxDb" id="55529-EKX42027"/>